<dbReference type="EMBL" id="BMKP01000002">
    <property type="protein sequence ID" value="GGF03753.1"/>
    <property type="molecule type" value="Genomic_DNA"/>
</dbReference>
<reference evidence="2" key="1">
    <citation type="journal article" date="2019" name="Int. J. Syst. Evol. Microbiol.">
        <title>The Global Catalogue of Microorganisms (GCM) 10K type strain sequencing project: providing services to taxonomists for standard genome sequencing and annotation.</title>
        <authorList>
            <consortium name="The Broad Institute Genomics Platform"/>
            <consortium name="The Broad Institute Genome Sequencing Center for Infectious Disease"/>
            <person name="Wu L."/>
            <person name="Ma J."/>
        </authorList>
    </citation>
    <scope>NUCLEOTIDE SEQUENCE [LARGE SCALE GENOMIC DNA]</scope>
    <source>
        <strain evidence="2">CGMCC 1.16060</strain>
    </source>
</reference>
<dbReference type="Proteomes" id="UP000655016">
    <property type="component" value="Unassembled WGS sequence"/>
</dbReference>
<proteinExistence type="predicted"/>
<evidence type="ECO:0008006" key="3">
    <source>
        <dbReference type="Google" id="ProtNLM"/>
    </source>
</evidence>
<organism evidence="1 2">
    <name type="scientific">Flavobacterium limi</name>
    <dbReference type="NCBI Taxonomy" id="2045105"/>
    <lineage>
        <taxon>Bacteria</taxon>
        <taxon>Pseudomonadati</taxon>
        <taxon>Bacteroidota</taxon>
        <taxon>Flavobacteriia</taxon>
        <taxon>Flavobacteriales</taxon>
        <taxon>Flavobacteriaceae</taxon>
        <taxon>Flavobacterium</taxon>
    </lineage>
</organism>
<name>A0ABQ1TU58_9FLAO</name>
<evidence type="ECO:0000313" key="2">
    <source>
        <dbReference type="Proteomes" id="UP000655016"/>
    </source>
</evidence>
<protein>
    <recommendedName>
        <fullName evidence="3">DUF5018 domain-containing protein</fullName>
    </recommendedName>
</protein>
<sequence>MKNKLIRNAFLVVGVLCFWSCTKEEDVTEITTDQTKNKILSYKITNPGQKHAIYSAVNDEAKTITAYLPAYYQLEFMEVAIELPQGTTISPKADELVPVFSDKPFEYTVTATDGTTAKYKLNVVIQYPDMVLNELSTATVTSKIGTSSVLVTGVNILPSGAVTKLYLLDENGTKVLNYTMDETSSASMYLTFIAVIPNLEVHNAFVADKQKKYWLQIESYGVIKKMTYPVTFY</sequence>
<dbReference type="RefSeq" id="WP_163393592.1">
    <property type="nucleotide sequence ID" value="NZ_BMKP01000002.1"/>
</dbReference>
<dbReference type="Gene3D" id="2.60.40.2340">
    <property type="match status" value="1"/>
</dbReference>
<comment type="caution">
    <text evidence="1">The sequence shown here is derived from an EMBL/GenBank/DDBJ whole genome shotgun (WGS) entry which is preliminary data.</text>
</comment>
<gene>
    <name evidence="1" type="ORF">GCM10011518_11130</name>
</gene>
<keyword evidence="2" id="KW-1185">Reference proteome</keyword>
<evidence type="ECO:0000313" key="1">
    <source>
        <dbReference type="EMBL" id="GGF03753.1"/>
    </source>
</evidence>
<accession>A0ABQ1TU58</accession>